<keyword evidence="2" id="KW-1185">Reference proteome</keyword>
<reference evidence="1" key="1">
    <citation type="submission" date="2021-06" db="EMBL/GenBank/DDBJ databases">
        <authorList>
            <person name="Kallberg Y."/>
            <person name="Tangrot J."/>
            <person name="Rosling A."/>
        </authorList>
    </citation>
    <scope>NUCLEOTIDE SEQUENCE</scope>
    <source>
        <strain evidence="1">MT106</strain>
    </source>
</reference>
<dbReference type="EMBL" id="CAJVPL010001394">
    <property type="protein sequence ID" value="CAG8568966.1"/>
    <property type="molecule type" value="Genomic_DNA"/>
</dbReference>
<proteinExistence type="predicted"/>
<evidence type="ECO:0000313" key="1">
    <source>
        <dbReference type="EMBL" id="CAG8568966.1"/>
    </source>
</evidence>
<dbReference type="AlphaFoldDB" id="A0A9N9G0L0"/>
<name>A0A9N9G0L0_9GLOM</name>
<protein>
    <submittedName>
        <fullName evidence="1">2277_t:CDS:1</fullName>
    </submittedName>
</protein>
<sequence length="177" mass="20245">MISLTECYGDGLCPKVGFKPNSESHITADDYKDDWTHKEVTGYKPLYNTNSSISKETSSVSEVSSYATFQPPKSNDILTKFQELWWIQGNIHPSAKWEEASLPYMLKSDVDWEKYSERTDMFNVHGKTKTSDREKEADRSFALIDKPEVNSNGCEDSNSVLYHNQISNINNYILVLL</sequence>
<accession>A0A9N9G0L0</accession>
<evidence type="ECO:0000313" key="2">
    <source>
        <dbReference type="Proteomes" id="UP000789831"/>
    </source>
</evidence>
<dbReference type="OrthoDB" id="2391321at2759"/>
<dbReference type="Proteomes" id="UP000789831">
    <property type="component" value="Unassembled WGS sequence"/>
</dbReference>
<comment type="caution">
    <text evidence="1">The sequence shown here is derived from an EMBL/GenBank/DDBJ whole genome shotgun (WGS) entry which is preliminary data.</text>
</comment>
<gene>
    <name evidence="1" type="ORF">AGERDE_LOCUS7540</name>
</gene>
<organism evidence="1 2">
    <name type="scientific">Ambispora gerdemannii</name>
    <dbReference type="NCBI Taxonomy" id="144530"/>
    <lineage>
        <taxon>Eukaryota</taxon>
        <taxon>Fungi</taxon>
        <taxon>Fungi incertae sedis</taxon>
        <taxon>Mucoromycota</taxon>
        <taxon>Glomeromycotina</taxon>
        <taxon>Glomeromycetes</taxon>
        <taxon>Archaeosporales</taxon>
        <taxon>Ambisporaceae</taxon>
        <taxon>Ambispora</taxon>
    </lineage>
</organism>